<gene>
    <name evidence="1" type="ORF">GXP70_24795</name>
</gene>
<keyword evidence="2" id="KW-1185">Reference proteome</keyword>
<organism evidence="1 2">
    <name type="scientific">Paenibacillus lycopersici</name>
    <dbReference type="NCBI Taxonomy" id="2704462"/>
    <lineage>
        <taxon>Bacteria</taxon>
        <taxon>Bacillati</taxon>
        <taxon>Bacillota</taxon>
        <taxon>Bacilli</taxon>
        <taxon>Bacillales</taxon>
        <taxon>Paenibacillaceae</taxon>
        <taxon>Paenibacillus</taxon>
    </lineage>
</organism>
<reference evidence="1 2" key="1">
    <citation type="submission" date="2020-01" db="EMBL/GenBank/DDBJ databases">
        <title>Paenibacillus sp. nov., isolated from tomato rhizosphere.</title>
        <authorList>
            <person name="Weon H.-Y."/>
            <person name="Lee S.A."/>
        </authorList>
    </citation>
    <scope>NUCLEOTIDE SEQUENCE [LARGE SCALE GENOMIC DNA]</scope>
    <source>
        <strain evidence="1 2">12200R-189</strain>
    </source>
</reference>
<proteinExistence type="predicted"/>
<dbReference type="AlphaFoldDB" id="A0A6C0G0G7"/>
<name>A0A6C0G0G7_9BACL</name>
<protein>
    <submittedName>
        <fullName evidence="1">Uncharacterized protein</fullName>
    </submittedName>
</protein>
<dbReference type="RefSeq" id="WP_162359307.1">
    <property type="nucleotide sequence ID" value="NZ_CP048209.1"/>
</dbReference>
<dbReference type="EMBL" id="CP048209">
    <property type="protein sequence ID" value="QHT62876.1"/>
    <property type="molecule type" value="Genomic_DNA"/>
</dbReference>
<dbReference type="KEGG" id="plyc:GXP70_24795"/>
<dbReference type="Proteomes" id="UP000476064">
    <property type="component" value="Chromosome"/>
</dbReference>
<sequence>MVMPYSVPAVFGTVRRSNEPVIPVERYAMYPYVYDDLYGYLNNGAGKAKKARMSRPAYADLPASMPAAARASLLAALEAADAWLAQCHAIEETLSALLLRRSSVFAKRSVIADGEVIGRAGNEAPIGPFTLHVASVARPQRNIGFDVMPFAPSVIPPGIHRVNFSGSFGERLLTIPVQHGASNIAVLRKLRDAVNAGELGVIAGLETEPQSGIVRLELRAEHPGTEHAFNLEDAGGSSLVGSSGIGRVASAASNAVYAVDQEAFESASTNEITLLNNQIMLDLTFADRAAAIAVRVVPDLSFASEQLRALVEGVNTLRAVHGQARGGLEPSFMRSIEAAIAHGGALTAGLRRIADGSWQLDEGQLLAAASTQFEELQLQLTGRSGFAAAFAEELRRMTSLPTEALINVKASAFRPFARYGASSELYLQVRLSGFHVNGVL</sequence>
<evidence type="ECO:0000313" key="2">
    <source>
        <dbReference type="Proteomes" id="UP000476064"/>
    </source>
</evidence>
<accession>A0A6C0G0G7</accession>
<evidence type="ECO:0000313" key="1">
    <source>
        <dbReference type="EMBL" id="QHT62876.1"/>
    </source>
</evidence>